<dbReference type="RefSeq" id="WP_271431828.1">
    <property type="nucleotide sequence ID" value="NZ_JAQIOY010000002.1"/>
</dbReference>
<dbReference type="EMBL" id="JAQIOY010000002">
    <property type="protein sequence ID" value="MDA7424474.1"/>
    <property type="molecule type" value="Genomic_DNA"/>
</dbReference>
<gene>
    <name evidence="4" type="ORF">PFY00_07050</name>
</gene>
<keyword evidence="1 2" id="KW-0129">CBS domain</keyword>
<dbReference type="Pfam" id="PF00571">
    <property type="entry name" value="CBS"/>
    <property type="match status" value="2"/>
</dbReference>
<dbReference type="InterPro" id="IPR000644">
    <property type="entry name" value="CBS_dom"/>
</dbReference>
<dbReference type="InterPro" id="IPR046342">
    <property type="entry name" value="CBS_dom_sf"/>
</dbReference>
<evidence type="ECO:0000256" key="2">
    <source>
        <dbReference type="PROSITE-ProRule" id="PRU00703"/>
    </source>
</evidence>
<evidence type="ECO:0000313" key="4">
    <source>
        <dbReference type="EMBL" id="MDA7424474.1"/>
    </source>
</evidence>
<dbReference type="InterPro" id="IPR044725">
    <property type="entry name" value="CBSX3_CBS_dom"/>
</dbReference>
<dbReference type="PANTHER" id="PTHR43080">
    <property type="entry name" value="CBS DOMAIN-CONTAINING PROTEIN CBSX3, MITOCHONDRIAL"/>
    <property type="match status" value="1"/>
</dbReference>
<dbReference type="Proteomes" id="UP001210720">
    <property type="component" value="Unassembled WGS sequence"/>
</dbReference>
<feature type="domain" description="CBS" evidence="3">
    <location>
        <begin position="7"/>
        <end position="67"/>
    </location>
</feature>
<evidence type="ECO:0000259" key="3">
    <source>
        <dbReference type="PROSITE" id="PS51371"/>
    </source>
</evidence>
<name>A0ABT4XR95_9RHOB</name>
<sequence>MQVLQILNSKGADAVVSVKPGTLVSDAAKILADKRIGTVIVSPDGETALGILSERDIVKTLATQGASCLSAAVDDLMTSDLVTCTRGDQAETVLQRMTEGRFRHMPVVEDGKMVGLITLGDVVKARLSELAMEKDALEGMISNQW</sequence>
<comment type="caution">
    <text evidence="4">The sequence shown here is derived from an EMBL/GenBank/DDBJ whole genome shotgun (WGS) entry which is preliminary data.</text>
</comment>
<dbReference type="PROSITE" id="PS51371">
    <property type="entry name" value="CBS"/>
    <property type="match status" value="2"/>
</dbReference>
<keyword evidence="5" id="KW-1185">Reference proteome</keyword>
<dbReference type="Gene3D" id="3.10.580.10">
    <property type="entry name" value="CBS-domain"/>
    <property type="match status" value="1"/>
</dbReference>
<feature type="domain" description="CBS" evidence="3">
    <location>
        <begin position="77"/>
        <end position="132"/>
    </location>
</feature>
<organism evidence="4 5">
    <name type="scientific">Thalassococcus lentus</name>
    <dbReference type="NCBI Taxonomy" id="1210524"/>
    <lineage>
        <taxon>Bacteria</taxon>
        <taxon>Pseudomonadati</taxon>
        <taxon>Pseudomonadota</taxon>
        <taxon>Alphaproteobacteria</taxon>
        <taxon>Rhodobacterales</taxon>
        <taxon>Roseobacteraceae</taxon>
        <taxon>Thalassococcus</taxon>
    </lineage>
</organism>
<dbReference type="InterPro" id="IPR051257">
    <property type="entry name" value="Diverse_CBS-Domain"/>
</dbReference>
<dbReference type="SMART" id="SM00116">
    <property type="entry name" value="CBS"/>
    <property type="match status" value="2"/>
</dbReference>
<proteinExistence type="predicted"/>
<dbReference type="PANTHER" id="PTHR43080:SF2">
    <property type="entry name" value="CBS DOMAIN-CONTAINING PROTEIN"/>
    <property type="match status" value="1"/>
</dbReference>
<protein>
    <submittedName>
        <fullName evidence="4">CBS domain-containing protein</fullName>
    </submittedName>
</protein>
<dbReference type="CDD" id="cd04623">
    <property type="entry name" value="CBS_pair_bac_euk"/>
    <property type="match status" value="1"/>
</dbReference>
<dbReference type="SUPFAM" id="SSF54631">
    <property type="entry name" value="CBS-domain pair"/>
    <property type="match status" value="1"/>
</dbReference>
<reference evidence="4 5" key="1">
    <citation type="submission" date="2023-01" db="EMBL/GenBank/DDBJ databases">
        <title>Thalassococcus onchidii sp. nov., isolated from a marine invertebrate from the South China Sea.</title>
        <authorList>
            <person name="Xu S."/>
            <person name="Liu Z."/>
            <person name="Xu Y."/>
        </authorList>
    </citation>
    <scope>NUCLEOTIDE SEQUENCE [LARGE SCALE GENOMIC DNA]</scope>
    <source>
        <strain evidence="4 5">KCTC 32084</strain>
    </source>
</reference>
<evidence type="ECO:0000313" key="5">
    <source>
        <dbReference type="Proteomes" id="UP001210720"/>
    </source>
</evidence>
<accession>A0ABT4XR95</accession>
<evidence type="ECO:0000256" key="1">
    <source>
        <dbReference type="ARBA" id="ARBA00023122"/>
    </source>
</evidence>